<dbReference type="Proteomes" id="UP000218165">
    <property type="component" value="Chromosome"/>
</dbReference>
<dbReference type="PANTHER" id="PTHR18964">
    <property type="entry name" value="ROK (REPRESSOR, ORF, KINASE) FAMILY"/>
    <property type="match status" value="1"/>
</dbReference>
<dbReference type="InterPro" id="IPR043129">
    <property type="entry name" value="ATPase_NBD"/>
</dbReference>
<dbReference type="Gene3D" id="3.30.420.40">
    <property type="match status" value="2"/>
</dbReference>
<dbReference type="KEGG" id="brz:CFK38_10630"/>
<keyword evidence="3" id="KW-1185">Reference proteome</keyword>
<dbReference type="InterPro" id="IPR036388">
    <property type="entry name" value="WH-like_DNA-bd_sf"/>
</dbReference>
<evidence type="ECO:0008006" key="4">
    <source>
        <dbReference type="Google" id="ProtNLM"/>
    </source>
</evidence>
<evidence type="ECO:0000313" key="3">
    <source>
        <dbReference type="Proteomes" id="UP000218165"/>
    </source>
</evidence>
<accession>A0A291GNW3</accession>
<sequence>MTQRNSVTPLMRTVRDQHVGAILRCILSGPVARKELARRTSISFTTITRLVSALLAAGVIEELPVQQNGRGASGRPQIPLGFPSPGRLVVGTHVHAHSTTATAFTLTGEPITSALVEHPATDPAPVLAASVALTEELVAKVGRENVVGVGVSTGGVVDFDSGAVLSSPQLGWTDVSLRTPFEAALELPVVADSSVRALAMSQLQQSGDGETSVLVIHTAGWISAALIVDHQLHRGPGASAGTIAHLPVPGGPGAPCPCGSVDCLGVVVTDEAVLQQAIGLNALPGGSEWSDIYRAQATNAQVGALVRRRAEQLGRAVAHLVEVMNPDLTIVAGLIGAPEDVELCLGTATAACTRSLGDMPRMIRHWRVVGNEWDRASAALVLDDYLRRPTHYEAALVGGGR</sequence>
<reference evidence="3" key="1">
    <citation type="submission" date="2017-09" db="EMBL/GenBank/DDBJ databases">
        <title>Brachybacterium sp. VM2412.</title>
        <authorList>
            <person name="Tak E.J."/>
            <person name="Bae J.-W."/>
        </authorList>
    </citation>
    <scope>NUCLEOTIDE SEQUENCE [LARGE SCALE GENOMIC DNA]</scope>
    <source>
        <strain evidence="3">VM2412</strain>
    </source>
</reference>
<dbReference type="SUPFAM" id="SSF53067">
    <property type="entry name" value="Actin-like ATPase domain"/>
    <property type="match status" value="1"/>
</dbReference>
<proteinExistence type="inferred from homology"/>
<organism evidence="2 3">
    <name type="scientific">Brachybacterium vulturis</name>
    <dbReference type="NCBI Taxonomy" id="2017484"/>
    <lineage>
        <taxon>Bacteria</taxon>
        <taxon>Bacillati</taxon>
        <taxon>Actinomycetota</taxon>
        <taxon>Actinomycetes</taxon>
        <taxon>Micrococcales</taxon>
        <taxon>Dermabacteraceae</taxon>
        <taxon>Brachybacterium</taxon>
    </lineage>
</organism>
<dbReference type="EMBL" id="CP023563">
    <property type="protein sequence ID" value="ATG51921.1"/>
    <property type="molecule type" value="Genomic_DNA"/>
</dbReference>
<gene>
    <name evidence="2" type="ORF">CFK38_10630</name>
</gene>
<dbReference type="AlphaFoldDB" id="A0A291GNW3"/>
<protein>
    <recommendedName>
        <fullName evidence="4">Sugar kinase</fullName>
    </recommendedName>
</protein>
<dbReference type="RefSeq" id="WP_096803039.1">
    <property type="nucleotide sequence ID" value="NZ_CP023563.1"/>
</dbReference>
<name>A0A291GNW3_9MICO</name>
<dbReference type="SUPFAM" id="SSF46785">
    <property type="entry name" value="Winged helix' DNA-binding domain"/>
    <property type="match status" value="1"/>
</dbReference>
<dbReference type="PANTHER" id="PTHR18964:SF149">
    <property type="entry name" value="BIFUNCTIONAL UDP-N-ACETYLGLUCOSAMINE 2-EPIMERASE_N-ACETYLMANNOSAMINE KINASE"/>
    <property type="match status" value="1"/>
</dbReference>
<dbReference type="InterPro" id="IPR000600">
    <property type="entry name" value="ROK"/>
</dbReference>
<dbReference type="OrthoDB" id="5174513at2"/>
<evidence type="ECO:0000313" key="2">
    <source>
        <dbReference type="EMBL" id="ATG51921.1"/>
    </source>
</evidence>
<dbReference type="InterPro" id="IPR036390">
    <property type="entry name" value="WH_DNA-bd_sf"/>
</dbReference>
<comment type="similarity">
    <text evidence="1">Belongs to the ROK (NagC/XylR) family.</text>
</comment>
<evidence type="ECO:0000256" key="1">
    <source>
        <dbReference type="ARBA" id="ARBA00006479"/>
    </source>
</evidence>
<dbReference type="Pfam" id="PF00480">
    <property type="entry name" value="ROK"/>
    <property type="match status" value="1"/>
</dbReference>
<dbReference type="Gene3D" id="1.10.10.10">
    <property type="entry name" value="Winged helix-like DNA-binding domain superfamily/Winged helix DNA-binding domain"/>
    <property type="match status" value="1"/>
</dbReference>